<feature type="coiled-coil region" evidence="1">
    <location>
        <begin position="61"/>
        <end position="95"/>
    </location>
</feature>
<keyword evidence="1" id="KW-0175">Coiled coil</keyword>
<dbReference type="KEGG" id="bbd:Belba_2542"/>
<dbReference type="GO" id="GO:0004803">
    <property type="term" value="F:transposase activity"/>
    <property type="evidence" value="ECO:0007669"/>
    <property type="project" value="InterPro"/>
</dbReference>
<dbReference type="AlphaFoldDB" id="I3Z777"/>
<sequence length="153" mass="18289">MLKTGKRINSQRRFSEEFKRKLVDDYEKGIMSVAQMERFYNIRNGLIYNWIYKYSTYNEKNVRIVEMKDSQTNKLKELEEKVKELERAVGQKQIMIDYLEKMIDLAKENYSIDIKKTPTPHTLVVPRQPTSYELFTQFTLRGRRREQASCSSG</sequence>
<dbReference type="STRING" id="866536.Belba_2542"/>
<dbReference type="InterPro" id="IPR009057">
    <property type="entry name" value="Homeodomain-like_sf"/>
</dbReference>
<dbReference type="EMBL" id="CP003281">
    <property type="protein sequence ID" value="AFL85095.1"/>
    <property type="molecule type" value="Genomic_DNA"/>
</dbReference>
<organism evidence="2 3">
    <name type="scientific">Belliella baltica (strain DSM 15883 / CIP 108006 / LMG 21964 / BA134)</name>
    <dbReference type="NCBI Taxonomy" id="866536"/>
    <lineage>
        <taxon>Bacteria</taxon>
        <taxon>Pseudomonadati</taxon>
        <taxon>Bacteroidota</taxon>
        <taxon>Cytophagia</taxon>
        <taxon>Cytophagales</taxon>
        <taxon>Cyclobacteriaceae</taxon>
        <taxon>Belliella</taxon>
    </lineage>
</organism>
<accession>I3Z777</accession>
<reference evidence="3" key="1">
    <citation type="submission" date="2012-06" db="EMBL/GenBank/DDBJ databases">
        <title>The complete genome of Belliella baltica DSM 15883.</title>
        <authorList>
            <person name="Lucas S."/>
            <person name="Copeland A."/>
            <person name="Lapidus A."/>
            <person name="Goodwin L."/>
            <person name="Pitluck S."/>
            <person name="Peters L."/>
            <person name="Mikhailova N."/>
            <person name="Davenport K."/>
            <person name="Kyrpides N."/>
            <person name="Mavromatis K."/>
            <person name="Pagani I."/>
            <person name="Ivanova N."/>
            <person name="Ovchinnikova G."/>
            <person name="Zeytun A."/>
            <person name="Detter J.C."/>
            <person name="Han C."/>
            <person name="Land M."/>
            <person name="Hauser L."/>
            <person name="Markowitz V."/>
            <person name="Cheng J.-F."/>
            <person name="Hugenholtz P."/>
            <person name="Woyke T."/>
            <person name="Wu D."/>
            <person name="Tindall B."/>
            <person name="Pomrenke H."/>
            <person name="Brambilla E."/>
            <person name="Klenk H.-P."/>
            <person name="Eisen J.A."/>
        </authorList>
    </citation>
    <scope>NUCLEOTIDE SEQUENCE [LARGE SCALE GENOMIC DNA]</scope>
    <source>
        <strain evidence="3">DSM 15883 / CIP 108006 / LMG 21964 / BA134</strain>
    </source>
</reference>
<dbReference type="Pfam" id="PF01527">
    <property type="entry name" value="HTH_Tnp_1"/>
    <property type="match status" value="1"/>
</dbReference>
<evidence type="ECO:0000256" key="1">
    <source>
        <dbReference type="SAM" id="Coils"/>
    </source>
</evidence>
<dbReference type="InterPro" id="IPR036388">
    <property type="entry name" value="WH-like_DNA-bd_sf"/>
</dbReference>
<dbReference type="Gene3D" id="1.10.10.10">
    <property type="entry name" value="Winged helix-like DNA-binding domain superfamily/Winged helix DNA-binding domain"/>
    <property type="match status" value="1"/>
</dbReference>
<evidence type="ECO:0000313" key="3">
    <source>
        <dbReference type="Proteomes" id="UP000006050"/>
    </source>
</evidence>
<evidence type="ECO:0000313" key="2">
    <source>
        <dbReference type="EMBL" id="AFL85095.1"/>
    </source>
</evidence>
<keyword evidence="3" id="KW-1185">Reference proteome</keyword>
<dbReference type="SUPFAM" id="SSF46689">
    <property type="entry name" value="Homeodomain-like"/>
    <property type="match status" value="1"/>
</dbReference>
<gene>
    <name evidence="2" type="ordered locus">Belba_2542</name>
</gene>
<dbReference type="RefSeq" id="WP_014773050.1">
    <property type="nucleotide sequence ID" value="NC_018010.1"/>
</dbReference>
<dbReference type="GO" id="GO:0003677">
    <property type="term" value="F:DNA binding"/>
    <property type="evidence" value="ECO:0007669"/>
    <property type="project" value="InterPro"/>
</dbReference>
<dbReference type="eggNOG" id="COG2963">
    <property type="taxonomic scope" value="Bacteria"/>
</dbReference>
<dbReference type="InterPro" id="IPR002514">
    <property type="entry name" value="Transposase_8"/>
</dbReference>
<dbReference type="Proteomes" id="UP000006050">
    <property type="component" value="Chromosome"/>
</dbReference>
<proteinExistence type="predicted"/>
<dbReference type="GO" id="GO:0006313">
    <property type="term" value="P:DNA transposition"/>
    <property type="evidence" value="ECO:0007669"/>
    <property type="project" value="InterPro"/>
</dbReference>
<protein>
    <submittedName>
        <fullName evidence="2">Transposase</fullName>
    </submittedName>
</protein>
<dbReference type="HOGENOM" id="CLU_143997_0_0_10"/>
<name>I3Z777_BELBD</name>